<protein>
    <submittedName>
        <fullName evidence="2">GNAT family N-acetyltransferase</fullName>
    </submittedName>
</protein>
<reference evidence="3" key="1">
    <citation type="submission" date="2023-07" db="EMBL/GenBank/DDBJ databases">
        <title>Cedecea davisae an AmpC producer and its therapeutic implications.</title>
        <authorList>
            <person name="Notter J."/>
        </authorList>
    </citation>
    <scope>NUCLEOTIDE SEQUENCE [LARGE SCALE GENOMIC DNA]</scope>
    <source>
        <strain evidence="3">1</strain>
    </source>
</reference>
<dbReference type="EMBL" id="JAGRYU010000017">
    <property type="protein sequence ID" value="MBU4682496.1"/>
    <property type="molecule type" value="Genomic_DNA"/>
</dbReference>
<sequence length="160" mass="18187">MILLRPMREDEYPAYLAYFIPDYAQEIASNYPLSGQDPVAKAKQEIAMQLPNGVNTPGQVLLCLIDPVDSAGRHVGYLWYKPDFVQRSVFIYDFYIFNAYQGQGLAKKALRAFELGLQEQGFEQIKLRVAVDNTRARHVYETTGFGITGINMCKTIKHSE</sequence>
<name>A0ABS6DH09_9ENTR</name>
<dbReference type="PROSITE" id="PS51186">
    <property type="entry name" value="GNAT"/>
    <property type="match status" value="1"/>
</dbReference>
<feature type="domain" description="N-acetyltransferase" evidence="1">
    <location>
        <begin position="2"/>
        <end position="160"/>
    </location>
</feature>
<accession>A0ABS6DH09</accession>
<dbReference type="Pfam" id="PF00583">
    <property type="entry name" value="Acetyltransf_1"/>
    <property type="match status" value="1"/>
</dbReference>
<keyword evidence="3" id="KW-1185">Reference proteome</keyword>
<organism evidence="2 3">
    <name type="scientific">Cedecea davisae</name>
    <dbReference type="NCBI Taxonomy" id="158484"/>
    <lineage>
        <taxon>Bacteria</taxon>
        <taxon>Pseudomonadati</taxon>
        <taxon>Pseudomonadota</taxon>
        <taxon>Gammaproteobacteria</taxon>
        <taxon>Enterobacterales</taxon>
        <taxon>Enterobacteriaceae</taxon>
        <taxon>Cedecea</taxon>
    </lineage>
</organism>
<evidence type="ECO:0000313" key="3">
    <source>
        <dbReference type="Proteomes" id="UP000686327"/>
    </source>
</evidence>
<evidence type="ECO:0000313" key="2">
    <source>
        <dbReference type="EMBL" id="MBU4682496.1"/>
    </source>
</evidence>
<dbReference type="InterPro" id="IPR000182">
    <property type="entry name" value="GNAT_dom"/>
</dbReference>
<proteinExistence type="predicted"/>
<dbReference type="RefSeq" id="WP_216375725.1">
    <property type="nucleotide sequence ID" value="NZ_JAGRYT010000030.1"/>
</dbReference>
<comment type="caution">
    <text evidence="2">The sequence shown here is derived from an EMBL/GenBank/DDBJ whole genome shotgun (WGS) entry which is preliminary data.</text>
</comment>
<evidence type="ECO:0000259" key="1">
    <source>
        <dbReference type="PROSITE" id="PS51186"/>
    </source>
</evidence>
<dbReference type="Proteomes" id="UP000686327">
    <property type="component" value="Unassembled WGS sequence"/>
</dbReference>
<dbReference type="CDD" id="cd04301">
    <property type="entry name" value="NAT_SF"/>
    <property type="match status" value="1"/>
</dbReference>
<gene>
    <name evidence="2" type="ORF">KC222_10765</name>
</gene>